<gene>
    <name evidence="1" type="ORF">E2C01_059441</name>
</gene>
<organism evidence="1 2">
    <name type="scientific">Portunus trituberculatus</name>
    <name type="common">Swimming crab</name>
    <name type="synonym">Neptunus trituberculatus</name>
    <dbReference type="NCBI Taxonomy" id="210409"/>
    <lineage>
        <taxon>Eukaryota</taxon>
        <taxon>Metazoa</taxon>
        <taxon>Ecdysozoa</taxon>
        <taxon>Arthropoda</taxon>
        <taxon>Crustacea</taxon>
        <taxon>Multicrustacea</taxon>
        <taxon>Malacostraca</taxon>
        <taxon>Eumalacostraca</taxon>
        <taxon>Eucarida</taxon>
        <taxon>Decapoda</taxon>
        <taxon>Pleocyemata</taxon>
        <taxon>Brachyura</taxon>
        <taxon>Eubrachyura</taxon>
        <taxon>Portunoidea</taxon>
        <taxon>Portunidae</taxon>
        <taxon>Portuninae</taxon>
        <taxon>Portunus</taxon>
    </lineage>
</organism>
<dbReference type="Proteomes" id="UP000324222">
    <property type="component" value="Unassembled WGS sequence"/>
</dbReference>
<reference evidence="1 2" key="1">
    <citation type="submission" date="2019-05" db="EMBL/GenBank/DDBJ databases">
        <title>Another draft genome of Portunus trituberculatus and its Hox gene families provides insights of decapod evolution.</title>
        <authorList>
            <person name="Jeong J.-H."/>
            <person name="Song I."/>
            <person name="Kim S."/>
            <person name="Choi T."/>
            <person name="Kim D."/>
            <person name="Ryu S."/>
            <person name="Kim W."/>
        </authorList>
    </citation>
    <scope>NUCLEOTIDE SEQUENCE [LARGE SCALE GENOMIC DNA]</scope>
    <source>
        <tissue evidence="1">Muscle</tissue>
    </source>
</reference>
<proteinExistence type="predicted"/>
<sequence length="61" mass="6973">MYSMEGFDMEALNRQFFESAAFSEFQAGVVFEPGSGGSSPAHLDQENTVRWEGMWREYVEV</sequence>
<accession>A0A5B7H8D3</accession>
<evidence type="ECO:0000313" key="2">
    <source>
        <dbReference type="Proteomes" id="UP000324222"/>
    </source>
</evidence>
<name>A0A5B7H8D3_PORTR</name>
<comment type="caution">
    <text evidence="1">The sequence shown here is derived from an EMBL/GenBank/DDBJ whole genome shotgun (WGS) entry which is preliminary data.</text>
</comment>
<evidence type="ECO:0000313" key="1">
    <source>
        <dbReference type="EMBL" id="MPC65308.1"/>
    </source>
</evidence>
<dbReference type="EMBL" id="VSRR010023194">
    <property type="protein sequence ID" value="MPC65308.1"/>
    <property type="molecule type" value="Genomic_DNA"/>
</dbReference>
<protein>
    <submittedName>
        <fullName evidence="1">Uncharacterized protein</fullName>
    </submittedName>
</protein>
<keyword evidence="2" id="KW-1185">Reference proteome</keyword>
<dbReference type="AlphaFoldDB" id="A0A5B7H8D3"/>